<keyword evidence="3" id="KW-1185">Reference proteome</keyword>
<reference evidence="2 3" key="1">
    <citation type="submission" date="2022-03" db="EMBL/GenBank/DDBJ databases">
        <title>Chryseobacterium sp. isolated from particulate matters in swine house.</title>
        <authorList>
            <person name="Won M."/>
            <person name="Kim S.-J."/>
            <person name="Kwon S.-W."/>
        </authorList>
    </citation>
    <scope>NUCLEOTIDE SEQUENCE [LARGE SCALE GENOMIC DNA]</scope>
    <source>
        <strain evidence="2 3">SC2-2</strain>
    </source>
</reference>
<gene>
    <name evidence="2" type="ORF">MTP09_13380</name>
</gene>
<dbReference type="RefSeq" id="WP_243548939.1">
    <property type="nucleotide sequence ID" value="NZ_CP094532.1"/>
</dbReference>
<accession>A0ABY4BNW4</accession>
<dbReference type="Pfam" id="PF10825">
    <property type="entry name" value="DUF2752"/>
    <property type="match status" value="1"/>
</dbReference>
<keyword evidence="1" id="KW-0472">Membrane</keyword>
<proteinExistence type="predicted"/>
<keyword evidence="1" id="KW-0812">Transmembrane</keyword>
<dbReference type="EMBL" id="CP094532">
    <property type="protein sequence ID" value="UOE40878.1"/>
    <property type="molecule type" value="Genomic_DNA"/>
</dbReference>
<protein>
    <submittedName>
        <fullName evidence="2">DUF2752 domain-containing protein</fullName>
    </submittedName>
</protein>
<dbReference type="InterPro" id="IPR021215">
    <property type="entry name" value="DUF2752"/>
</dbReference>
<keyword evidence="1" id="KW-1133">Transmembrane helix</keyword>
<organism evidence="2 3">
    <name type="scientific">Chryseobacterium suipulveris</name>
    <dbReference type="NCBI Taxonomy" id="2929800"/>
    <lineage>
        <taxon>Bacteria</taxon>
        <taxon>Pseudomonadati</taxon>
        <taxon>Bacteroidota</taxon>
        <taxon>Flavobacteriia</taxon>
        <taxon>Flavobacteriales</taxon>
        <taxon>Weeksellaceae</taxon>
        <taxon>Chryseobacterium group</taxon>
        <taxon>Chryseobacterium</taxon>
    </lineage>
</organism>
<feature type="transmembrane region" description="Helical" evidence="1">
    <location>
        <begin position="59"/>
        <end position="78"/>
    </location>
</feature>
<name>A0ABY4BNW4_9FLAO</name>
<evidence type="ECO:0000313" key="2">
    <source>
        <dbReference type="EMBL" id="UOE40878.1"/>
    </source>
</evidence>
<evidence type="ECO:0000256" key="1">
    <source>
        <dbReference type="SAM" id="Phobius"/>
    </source>
</evidence>
<evidence type="ECO:0000313" key="3">
    <source>
        <dbReference type="Proteomes" id="UP000831460"/>
    </source>
</evidence>
<sequence length="116" mass="13213">MISVAVILILGAAYFFFNPAENPFFPSCPFKSATGLDCPGCGSQRAVHELLHLNFKSAFIHNPLIVVAIPVSFLYLIFSIDAVKNRFPKLYRLLFNRISFYIFAVIVLLFFIFRNM</sequence>
<feature type="transmembrane region" description="Helical" evidence="1">
    <location>
        <begin position="90"/>
        <end position="113"/>
    </location>
</feature>
<dbReference type="Proteomes" id="UP000831460">
    <property type="component" value="Chromosome"/>
</dbReference>